<feature type="domain" description="Nudix hydrolase" evidence="14">
    <location>
        <begin position="42"/>
        <end position="185"/>
    </location>
</feature>
<reference evidence="15 16" key="1">
    <citation type="submission" date="2016-10" db="EMBL/GenBank/DDBJ databases">
        <authorList>
            <person name="de Groot N.N."/>
        </authorList>
    </citation>
    <scope>NUCLEOTIDE SEQUENCE [LARGE SCALE GENOMIC DNA]</scope>
    <source>
        <strain evidence="15 16">B7-7</strain>
    </source>
</reference>
<dbReference type="InterPro" id="IPR004385">
    <property type="entry name" value="NDP_pyrophosphatase"/>
</dbReference>
<evidence type="ECO:0000313" key="15">
    <source>
        <dbReference type="EMBL" id="SEQ40655.1"/>
    </source>
</evidence>
<dbReference type="PANTHER" id="PTHR11839:SF5">
    <property type="entry name" value="ADP-RIBOSE PYROPHOSPHATASE"/>
    <property type="match status" value="1"/>
</dbReference>
<dbReference type="GO" id="GO:0046872">
    <property type="term" value="F:metal ion binding"/>
    <property type="evidence" value="ECO:0007669"/>
    <property type="project" value="UniProtKB-KW"/>
</dbReference>
<dbReference type="OrthoDB" id="5292471at2"/>
<feature type="binding site" evidence="13">
    <location>
        <position position="103"/>
    </location>
    <ligand>
        <name>Mg(2+)</name>
        <dbReference type="ChEBI" id="CHEBI:18420"/>
        <label>1</label>
    </ligand>
</feature>
<evidence type="ECO:0000256" key="9">
    <source>
        <dbReference type="ARBA" id="ARBA00030162"/>
    </source>
</evidence>
<sequence length="197" mass="22291">MKWEILKSEDLYRGFFRLRRLRIAHGRFAGGDPLVIEREVLDRGHAVGVLPYDPLRDEVLLVEQFRVGAVDSPHGPWLMEIVAGVMDTGEQAEAVARREAMEEAGCQLQALIHIHDYHSTPGGCSERIALFVGQADLSDVGGIHGLAHEGEDIRVHVLPAEEAFDRLDRMQVDNAMTLIALQWLRWHRASLRDRWSD</sequence>
<evidence type="ECO:0000256" key="4">
    <source>
        <dbReference type="ARBA" id="ARBA00013297"/>
    </source>
</evidence>
<dbReference type="Proteomes" id="UP000199496">
    <property type="component" value="Unassembled WGS sequence"/>
</dbReference>
<evidence type="ECO:0000256" key="12">
    <source>
        <dbReference type="ARBA" id="ARBA00049546"/>
    </source>
</evidence>
<comment type="cofactor">
    <cofactor evidence="1 13">
        <name>Mg(2+)</name>
        <dbReference type="ChEBI" id="CHEBI:18420"/>
    </cofactor>
</comment>
<dbReference type="InterPro" id="IPR020084">
    <property type="entry name" value="NUDIX_hydrolase_CS"/>
</dbReference>
<evidence type="ECO:0000256" key="3">
    <source>
        <dbReference type="ARBA" id="ARBA00012453"/>
    </source>
</evidence>
<feature type="binding site" evidence="13">
    <location>
        <position position="151"/>
    </location>
    <ligand>
        <name>Mg(2+)</name>
        <dbReference type="ChEBI" id="CHEBI:18420"/>
        <label>2</label>
    </ligand>
</feature>
<gene>
    <name evidence="15" type="ORF">SAMN05421693_12914</name>
</gene>
<dbReference type="GO" id="GO:0019693">
    <property type="term" value="P:ribose phosphate metabolic process"/>
    <property type="evidence" value="ECO:0007669"/>
    <property type="project" value="TreeGrafter"/>
</dbReference>
<evidence type="ECO:0000256" key="2">
    <source>
        <dbReference type="ARBA" id="ARBA00007482"/>
    </source>
</evidence>
<organism evidence="15 16">
    <name type="scientific">Ectothiorhodospira magna</name>
    <dbReference type="NCBI Taxonomy" id="867345"/>
    <lineage>
        <taxon>Bacteria</taxon>
        <taxon>Pseudomonadati</taxon>
        <taxon>Pseudomonadota</taxon>
        <taxon>Gammaproteobacteria</taxon>
        <taxon>Chromatiales</taxon>
        <taxon>Ectothiorhodospiraceae</taxon>
        <taxon>Ectothiorhodospira</taxon>
    </lineage>
</organism>
<evidence type="ECO:0000313" key="16">
    <source>
        <dbReference type="Proteomes" id="UP000199496"/>
    </source>
</evidence>
<dbReference type="InterPro" id="IPR015797">
    <property type="entry name" value="NUDIX_hydrolase-like_dom_sf"/>
</dbReference>
<dbReference type="Gene3D" id="3.90.79.10">
    <property type="entry name" value="Nucleoside Triphosphate Pyrophosphohydrolase"/>
    <property type="match status" value="1"/>
</dbReference>
<dbReference type="GO" id="GO:0005829">
    <property type="term" value="C:cytosol"/>
    <property type="evidence" value="ECO:0007669"/>
    <property type="project" value="TreeGrafter"/>
</dbReference>
<evidence type="ECO:0000256" key="8">
    <source>
        <dbReference type="ARBA" id="ARBA00025164"/>
    </source>
</evidence>
<evidence type="ECO:0000256" key="1">
    <source>
        <dbReference type="ARBA" id="ARBA00001946"/>
    </source>
</evidence>
<evidence type="ECO:0000256" key="6">
    <source>
        <dbReference type="ARBA" id="ARBA00022801"/>
    </source>
</evidence>
<dbReference type="RefSeq" id="WP_090208906.1">
    <property type="nucleotide sequence ID" value="NZ_FOFO01000029.1"/>
</dbReference>
<keyword evidence="5 13" id="KW-0479">Metal-binding</keyword>
<dbReference type="STRING" id="867345.SAMN05421693_12914"/>
<dbReference type="NCBIfam" id="TIGR00052">
    <property type="entry name" value="nudix-type nucleoside diphosphatase, YffH/AdpP family"/>
    <property type="match status" value="1"/>
</dbReference>
<dbReference type="InterPro" id="IPR000086">
    <property type="entry name" value="NUDIX_hydrolase_dom"/>
</dbReference>
<evidence type="ECO:0000256" key="7">
    <source>
        <dbReference type="ARBA" id="ARBA00022842"/>
    </source>
</evidence>
<dbReference type="Pfam" id="PF00293">
    <property type="entry name" value="NUDIX"/>
    <property type="match status" value="1"/>
</dbReference>
<dbReference type="EC" id="3.6.1.13" evidence="3"/>
<dbReference type="EMBL" id="FOFO01000029">
    <property type="protein sequence ID" value="SEQ40655.1"/>
    <property type="molecule type" value="Genomic_DNA"/>
</dbReference>
<keyword evidence="7 13" id="KW-0460">Magnesium</keyword>
<dbReference type="AlphaFoldDB" id="A0A1H9FRU4"/>
<dbReference type="GO" id="GO:0019144">
    <property type="term" value="F:ADP-sugar diphosphatase activity"/>
    <property type="evidence" value="ECO:0007669"/>
    <property type="project" value="TreeGrafter"/>
</dbReference>
<dbReference type="SUPFAM" id="SSF55811">
    <property type="entry name" value="Nudix"/>
    <property type="match status" value="1"/>
</dbReference>
<dbReference type="PROSITE" id="PS00893">
    <property type="entry name" value="NUDIX_BOX"/>
    <property type="match status" value="1"/>
</dbReference>
<proteinExistence type="inferred from homology"/>
<keyword evidence="16" id="KW-1185">Reference proteome</keyword>
<protein>
    <recommendedName>
        <fullName evidence="4">ADP-ribose pyrophosphatase</fullName>
        <ecNumber evidence="3">3.6.1.13</ecNumber>
    </recommendedName>
    <alternativeName>
        <fullName evidence="9">ADP-ribose diphosphatase</fullName>
    </alternativeName>
    <alternativeName>
        <fullName evidence="11">ADP-ribose phosphohydrolase</fullName>
    </alternativeName>
    <alternativeName>
        <fullName evidence="10">Adenosine diphosphoribose pyrophosphatase</fullName>
    </alternativeName>
</protein>
<comment type="catalytic activity">
    <reaction evidence="12">
        <text>ADP-D-ribose + H2O = D-ribose 5-phosphate + AMP + 2 H(+)</text>
        <dbReference type="Rhea" id="RHEA:10412"/>
        <dbReference type="ChEBI" id="CHEBI:15377"/>
        <dbReference type="ChEBI" id="CHEBI:15378"/>
        <dbReference type="ChEBI" id="CHEBI:57967"/>
        <dbReference type="ChEBI" id="CHEBI:78346"/>
        <dbReference type="ChEBI" id="CHEBI:456215"/>
        <dbReference type="EC" id="3.6.1.13"/>
    </reaction>
</comment>
<evidence type="ECO:0000256" key="10">
    <source>
        <dbReference type="ARBA" id="ARBA00030308"/>
    </source>
</evidence>
<dbReference type="PANTHER" id="PTHR11839">
    <property type="entry name" value="UDP/ADP-SUGAR PYROPHOSPHATASE"/>
    <property type="match status" value="1"/>
</dbReference>
<dbReference type="GO" id="GO:0047631">
    <property type="term" value="F:ADP-ribose diphosphatase activity"/>
    <property type="evidence" value="ECO:0007669"/>
    <property type="project" value="UniProtKB-EC"/>
</dbReference>
<name>A0A1H9FRU4_9GAMM</name>
<accession>A0A1H9FRU4</accession>
<dbReference type="CDD" id="cd24155">
    <property type="entry name" value="NUDIX_ADPRase"/>
    <property type="match status" value="1"/>
</dbReference>
<comment type="function">
    <text evidence="8">Acts on ADP-mannose and ADP-glucose as well as ADP-ribose. Prevents glycogen biosynthesis. The reaction catalyzed by this enzyme is a limiting step of the gluconeogenic process.</text>
</comment>
<comment type="similarity">
    <text evidence="2">Belongs to the Nudix hydrolase family. NudF subfamily.</text>
</comment>
<dbReference type="GO" id="GO:0006753">
    <property type="term" value="P:nucleoside phosphate metabolic process"/>
    <property type="evidence" value="ECO:0007669"/>
    <property type="project" value="TreeGrafter"/>
</dbReference>
<keyword evidence="6" id="KW-0378">Hydrolase</keyword>
<feature type="binding site" evidence="13">
    <location>
        <position position="83"/>
    </location>
    <ligand>
        <name>Mg(2+)</name>
        <dbReference type="ChEBI" id="CHEBI:18420"/>
        <label>1</label>
    </ligand>
</feature>
<evidence type="ECO:0000256" key="13">
    <source>
        <dbReference type="PIRSR" id="PIRSR604385-2"/>
    </source>
</evidence>
<dbReference type="PROSITE" id="PS51462">
    <property type="entry name" value="NUDIX"/>
    <property type="match status" value="1"/>
</dbReference>
<evidence type="ECO:0000259" key="14">
    <source>
        <dbReference type="PROSITE" id="PS51462"/>
    </source>
</evidence>
<evidence type="ECO:0000256" key="5">
    <source>
        <dbReference type="ARBA" id="ARBA00022723"/>
    </source>
</evidence>
<feature type="binding site" evidence="13">
    <location>
        <position position="99"/>
    </location>
    <ligand>
        <name>Mg(2+)</name>
        <dbReference type="ChEBI" id="CHEBI:18420"/>
        <label>1</label>
    </ligand>
</feature>
<evidence type="ECO:0000256" key="11">
    <source>
        <dbReference type="ARBA" id="ARBA00033056"/>
    </source>
</evidence>